<feature type="transmembrane region" description="Helical" evidence="5">
    <location>
        <begin position="58"/>
        <end position="77"/>
    </location>
</feature>
<feature type="transmembrane region" description="Helical" evidence="5">
    <location>
        <begin position="262"/>
        <end position="286"/>
    </location>
</feature>
<gene>
    <name evidence="6" type="ORF">N7458_007264</name>
</gene>
<dbReference type="PANTHER" id="PTHR31465:SF9">
    <property type="entry name" value="SPHINGOID LONG-CHAIN BASE TRANSPORTER RSB1"/>
    <property type="match status" value="1"/>
</dbReference>
<feature type="transmembrane region" description="Helical" evidence="5">
    <location>
        <begin position="137"/>
        <end position="159"/>
    </location>
</feature>
<keyword evidence="2 5" id="KW-0812">Transmembrane</keyword>
<feature type="transmembrane region" description="Helical" evidence="5">
    <location>
        <begin position="179"/>
        <end position="203"/>
    </location>
</feature>
<dbReference type="PANTHER" id="PTHR31465">
    <property type="entry name" value="PROTEIN RTA1-RELATED"/>
    <property type="match status" value="1"/>
</dbReference>
<dbReference type="GeneID" id="81600889"/>
<evidence type="ECO:0000256" key="2">
    <source>
        <dbReference type="ARBA" id="ARBA00022692"/>
    </source>
</evidence>
<accession>A0AAD6C878</accession>
<evidence type="ECO:0000313" key="7">
    <source>
        <dbReference type="Proteomes" id="UP001213681"/>
    </source>
</evidence>
<dbReference type="Proteomes" id="UP001213681">
    <property type="component" value="Unassembled WGS sequence"/>
</dbReference>
<feature type="transmembrane region" description="Helical" evidence="5">
    <location>
        <begin position="97"/>
        <end position="125"/>
    </location>
</feature>
<keyword evidence="7" id="KW-1185">Reference proteome</keyword>
<feature type="transmembrane region" description="Helical" evidence="5">
    <location>
        <begin position="224"/>
        <end position="242"/>
    </location>
</feature>
<evidence type="ECO:0000313" key="6">
    <source>
        <dbReference type="EMBL" id="KAJ5450815.1"/>
    </source>
</evidence>
<comment type="subcellular location">
    <subcellularLocation>
        <location evidence="1">Membrane</location>
        <topology evidence="1">Multi-pass membrane protein</topology>
    </subcellularLocation>
</comment>
<reference evidence="6" key="1">
    <citation type="submission" date="2022-12" db="EMBL/GenBank/DDBJ databases">
        <authorList>
            <person name="Petersen C."/>
        </authorList>
    </citation>
    <scope>NUCLEOTIDE SEQUENCE</scope>
    <source>
        <strain evidence="6">IBT 16125</strain>
    </source>
</reference>
<reference evidence="6" key="2">
    <citation type="journal article" date="2023" name="IMA Fungus">
        <title>Comparative genomic study of the Penicillium genus elucidates a diverse pangenome and 15 lateral gene transfer events.</title>
        <authorList>
            <person name="Petersen C."/>
            <person name="Sorensen T."/>
            <person name="Nielsen M.R."/>
            <person name="Sondergaard T.E."/>
            <person name="Sorensen J.L."/>
            <person name="Fitzpatrick D.A."/>
            <person name="Frisvad J.C."/>
            <person name="Nielsen K.L."/>
        </authorList>
    </citation>
    <scope>NUCLEOTIDE SEQUENCE</scope>
    <source>
        <strain evidence="6">IBT 16125</strain>
    </source>
</reference>
<evidence type="ECO:0000256" key="5">
    <source>
        <dbReference type="SAM" id="Phobius"/>
    </source>
</evidence>
<dbReference type="EMBL" id="JAPVEA010000006">
    <property type="protein sequence ID" value="KAJ5450815.1"/>
    <property type="molecule type" value="Genomic_DNA"/>
</dbReference>
<evidence type="ECO:0000256" key="4">
    <source>
        <dbReference type="ARBA" id="ARBA00023136"/>
    </source>
</evidence>
<evidence type="ECO:0000256" key="3">
    <source>
        <dbReference type="ARBA" id="ARBA00022989"/>
    </source>
</evidence>
<evidence type="ECO:0000256" key="1">
    <source>
        <dbReference type="ARBA" id="ARBA00004141"/>
    </source>
</evidence>
<protein>
    <submittedName>
        <fullName evidence="6">Efflux pump himE</fullName>
    </submittedName>
</protein>
<dbReference type="Pfam" id="PF04479">
    <property type="entry name" value="RTA1"/>
    <property type="match status" value="1"/>
</dbReference>
<dbReference type="AlphaFoldDB" id="A0AAD6C878"/>
<dbReference type="InterPro" id="IPR007568">
    <property type="entry name" value="RTA1"/>
</dbReference>
<keyword evidence="4 5" id="KW-0472">Membrane</keyword>
<organism evidence="6 7">
    <name type="scientific">Penicillium daleae</name>
    <dbReference type="NCBI Taxonomy" id="63821"/>
    <lineage>
        <taxon>Eukaryota</taxon>
        <taxon>Fungi</taxon>
        <taxon>Dikarya</taxon>
        <taxon>Ascomycota</taxon>
        <taxon>Pezizomycotina</taxon>
        <taxon>Eurotiomycetes</taxon>
        <taxon>Eurotiomycetidae</taxon>
        <taxon>Eurotiales</taxon>
        <taxon>Aspergillaceae</taxon>
        <taxon>Penicillium</taxon>
    </lineage>
</organism>
<dbReference type="GO" id="GO:0000324">
    <property type="term" value="C:fungal-type vacuole"/>
    <property type="evidence" value="ECO:0007669"/>
    <property type="project" value="TreeGrafter"/>
</dbReference>
<name>A0AAD6C878_9EURO</name>
<proteinExistence type="predicted"/>
<feature type="transmembrane region" description="Helical" evidence="5">
    <location>
        <begin position="33"/>
        <end position="51"/>
    </location>
</feature>
<dbReference type="GO" id="GO:0005886">
    <property type="term" value="C:plasma membrane"/>
    <property type="evidence" value="ECO:0007669"/>
    <property type="project" value="TreeGrafter"/>
</dbReference>
<sequence>MSNNTQAYIPCTLDTCPISWSTIGYQPNLCGNALFLAIFAVALFVQLAIGVRYKTWSYLVGMGGGLVLEIVGYAGRIQLHVNPFVFNSFIHYPNSMTRYLVCLTIAPAFMSAVVYICFYRIIIVYDSSLSRIKPRAFVVTFIASDVLCLILQAAGGAITATTGGSSDGAEAMRNTGVNVMIAGLALQVVSLVFFLACALDYTYRVSQKGFFPATAAMQSRRWKGFLISLTIATIAIFIRSVFRVAELRDGFSSELAGNEVAFMILEGAMIVVATICLTVFHPGYCLGVSWKVST</sequence>
<comment type="caution">
    <text evidence="6">The sequence shown here is derived from an EMBL/GenBank/DDBJ whole genome shotgun (WGS) entry which is preliminary data.</text>
</comment>
<dbReference type="RefSeq" id="XP_056766350.1">
    <property type="nucleotide sequence ID" value="XM_056910646.1"/>
</dbReference>
<keyword evidence="3 5" id="KW-1133">Transmembrane helix</keyword>